<proteinExistence type="predicted"/>
<accession>A0A8E5MED7</accession>
<dbReference type="EMBL" id="CP072753">
    <property type="protein sequence ID" value="QUC16237.1"/>
    <property type="molecule type" value="Genomic_DNA"/>
</dbReference>
<name>A0A8E5MED7_USTVR</name>
<feature type="region of interest" description="Disordered" evidence="1">
    <location>
        <begin position="176"/>
        <end position="199"/>
    </location>
</feature>
<organism evidence="2 3">
    <name type="scientific">Ustilaginoidea virens</name>
    <name type="common">Rice false smut fungus</name>
    <name type="synonym">Villosiclava virens</name>
    <dbReference type="NCBI Taxonomy" id="1159556"/>
    <lineage>
        <taxon>Eukaryota</taxon>
        <taxon>Fungi</taxon>
        <taxon>Dikarya</taxon>
        <taxon>Ascomycota</taxon>
        <taxon>Pezizomycotina</taxon>
        <taxon>Sordariomycetes</taxon>
        <taxon>Hypocreomycetidae</taxon>
        <taxon>Hypocreales</taxon>
        <taxon>Clavicipitaceae</taxon>
        <taxon>Ustilaginoidea</taxon>
    </lineage>
</organism>
<feature type="compositionally biased region" description="Basic and acidic residues" evidence="1">
    <location>
        <begin position="187"/>
        <end position="199"/>
    </location>
</feature>
<gene>
    <name evidence="2" type="ORF">UV8b_00478</name>
</gene>
<evidence type="ECO:0000256" key="1">
    <source>
        <dbReference type="SAM" id="MobiDB-lite"/>
    </source>
</evidence>
<dbReference type="RefSeq" id="XP_042993910.1">
    <property type="nucleotide sequence ID" value="XM_043137976.1"/>
</dbReference>
<evidence type="ECO:0000313" key="2">
    <source>
        <dbReference type="EMBL" id="QUC16237.1"/>
    </source>
</evidence>
<sequence>MLDARFSMLGSRFDKHQRQIHFNFEQFPAASVADDSSFHSPYLAPTEAGLASCATSRNIYPHKDFRQATMYWLALIMLLSALPAGARSPACQRGCKPHLRTRPRRAAFSVLHLVLAAVQNLATKHSELVGRGTHDIECCARLPAMHHHTANKSVLANHPRVTLPLAIRKKAQHAVRTPCVSSTPNVERTKRAKEESRVS</sequence>
<dbReference type="KEGG" id="uvi:66061256"/>
<dbReference type="GeneID" id="66061256"/>
<dbReference type="AlphaFoldDB" id="A0A8E5MED7"/>
<keyword evidence="3" id="KW-1185">Reference proteome</keyword>
<evidence type="ECO:0000313" key="3">
    <source>
        <dbReference type="Proteomes" id="UP000027002"/>
    </source>
</evidence>
<reference evidence="2" key="1">
    <citation type="submission" date="2020-03" db="EMBL/GenBank/DDBJ databases">
        <title>A mixture of massive structural variations and highly conserved coding sequences in Ustilaginoidea virens genome.</title>
        <authorList>
            <person name="Zhang K."/>
            <person name="Zhao Z."/>
            <person name="Zhang Z."/>
            <person name="Li Y."/>
            <person name="Hsiang T."/>
            <person name="Sun W."/>
        </authorList>
    </citation>
    <scope>NUCLEOTIDE SEQUENCE</scope>
    <source>
        <strain evidence="2">UV-8b</strain>
    </source>
</reference>
<dbReference type="Proteomes" id="UP000027002">
    <property type="component" value="Chromosome 1"/>
</dbReference>
<protein>
    <submittedName>
        <fullName evidence="2">Uncharacterized protein</fullName>
    </submittedName>
</protein>